<feature type="domain" description="No apical meristem-associated C-terminal" evidence="2">
    <location>
        <begin position="116"/>
        <end position="264"/>
    </location>
</feature>
<evidence type="ECO:0000313" key="3">
    <source>
        <dbReference type="EMBL" id="PLW28234.1"/>
    </source>
</evidence>
<name>A0A2N5TRV9_9BASI</name>
<feature type="region of interest" description="Disordered" evidence="1">
    <location>
        <begin position="142"/>
        <end position="192"/>
    </location>
</feature>
<dbReference type="Proteomes" id="UP000235392">
    <property type="component" value="Unassembled WGS sequence"/>
</dbReference>
<feature type="compositionally biased region" description="Polar residues" evidence="1">
    <location>
        <begin position="168"/>
        <end position="178"/>
    </location>
</feature>
<dbReference type="PANTHER" id="PTHR45125:SF3">
    <property type="entry name" value="NO-APICAL-MERISTEM-ASSOCIATED CARBOXY-TERMINAL DOMAIN PROTEIN"/>
    <property type="match status" value="1"/>
</dbReference>
<accession>A0A2N5TRV9</accession>
<feature type="region of interest" description="Disordered" evidence="1">
    <location>
        <begin position="1"/>
        <end position="46"/>
    </location>
</feature>
<gene>
    <name evidence="3" type="ORF">PCASD_17700</name>
</gene>
<proteinExistence type="predicted"/>
<dbReference type="PANTHER" id="PTHR45125">
    <property type="entry name" value="F21J9.4-RELATED"/>
    <property type="match status" value="1"/>
</dbReference>
<feature type="compositionally biased region" description="Basic and acidic residues" evidence="1">
    <location>
        <begin position="37"/>
        <end position="46"/>
    </location>
</feature>
<comment type="caution">
    <text evidence="3">The sequence shown here is derived from an EMBL/GenBank/DDBJ whole genome shotgun (WGS) entry which is preliminary data.</text>
</comment>
<dbReference type="InterPro" id="IPR029466">
    <property type="entry name" value="NAM-associated_C"/>
</dbReference>
<reference evidence="3 4" key="1">
    <citation type="submission" date="2017-11" db="EMBL/GenBank/DDBJ databases">
        <title>De novo assembly and phasing of dikaryotic genomes from two isolates of Puccinia coronata f. sp. avenae, the causal agent of oat crown rust.</title>
        <authorList>
            <person name="Miller M.E."/>
            <person name="Zhang Y."/>
            <person name="Omidvar V."/>
            <person name="Sperschneider J."/>
            <person name="Schwessinger B."/>
            <person name="Raley C."/>
            <person name="Palmer J.M."/>
            <person name="Garnica D."/>
            <person name="Upadhyaya N."/>
            <person name="Rathjen J."/>
            <person name="Taylor J.M."/>
            <person name="Park R.F."/>
            <person name="Dodds P.N."/>
            <person name="Hirsch C.D."/>
            <person name="Kianian S.F."/>
            <person name="Figueroa M."/>
        </authorList>
    </citation>
    <scope>NUCLEOTIDE SEQUENCE [LARGE SCALE GENOMIC DNA]</scope>
    <source>
        <strain evidence="3">12SD80</strain>
    </source>
</reference>
<evidence type="ECO:0000256" key="1">
    <source>
        <dbReference type="SAM" id="MobiDB-lite"/>
    </source>
</evidence>
<dbReference type="Pfam" id="PF14303">
    <property type="entry name" value="NAM-associated"/>
    <property type="match status" value="1"/>
</dbReference>
<evidence type="ECO:0000259" key="2">
    <source>
        <dbReference type="Pfam" id="PF14303"/>
    </source>
</evidence>
<evidence type="ECO:0000313" key="4">
    <source>
        <dbReference type="Proteomes" id="UP000235392"/>
    </source>
</evidence>
<dbReference type="AlphaFoldDB" id="A0A2N5TRV9"/>
<organism evidence="3 4">
    <name type="scientific">Puccinia coronata f. sp. avenae</name>
    <dbReference type="NCBI Taxonomy" id="200324"/>
    <lineage>
        <taxon>Eukaryota</taxon>
        <taxon>Fungi</taxon>
        <taxon>Dikarya</taxon>
        <taxon>Basidiomycota</taxon>
        <taxon>Pucciniomycotina</taxon>
        <taxon>Pucciniomycetes</taxon>
        <taxon>Pucciniales</taxon>
        <taxon>Pucciniaceae</taxon>
        <taxon>Puccinia</taxon>
    </lineage>
</organism>
<sequence length="272" mass="31447">MSLNTSLPAFLDPLLKDNQPEEDFEEEQTPTSKKKKNAEPKITRQRNYSDKEDIQLCELWLDVTQDPVVEPLVTLQGAINKFSACVKQIEHRNQSGATNKDKLTYPLCLYSQTHRKAFAHIACYKILVNAPKWNEYITNLQNKSASQKRKRQDTTTTIADLSEPPSDVLSTTESSTGQMERLSGQKKSKNDQQQTDAWQQALAKSQKEMVEQRRLQNELLSSQTKAMNSIAKDSRSMVEDSFMSKDYSHMDERTQRYYELKKNKYFEQYGIN</sequence>
<dbReference type="EMBL" id="PGCI01000372">
    <property type="protein sequence ID" value="PLW28234.1"/>
    <property type="molecule type" value="Genomic_DNA"/>
</dbReference>
<protein>
    <recommendedName>
        <fullName evidence="2">No apical meristem-associated C-terminal domain-containing protein</fullName>
    </recommendedName>
</protein>